<dbReference type="STRING" id="1246995.AFR_31265"/>
<feature type="domain" description="Luciferase-like" evidence="2">
    <location>
        <begin position="1"/>
        <end position="290"/>
    </location>
</feature>
<name>U5W5N4_9ACTN</name>
<protein>
    <submittedName>
        <fullName evidence="3">Putative luciferase-like monooxygenase</fullName>
    </submittedName>
</protein>
<keyword evidence="4" id="KW-1185">Reference proteome</keyword>
<dbReference type="InterPro" id="IPR011251">
    <property type="entry name" value="Luciferase-like_dom"/>
</dbReference>
<organism evidence="3 4">
    <name type="scientific">Actinoplanes friuliensis DSM 7358</name>
    <dbReference type="NCBI Taxonomy" id="1246995"/>
    <lineage>
        <taxon>Bacteria</taxon>
        <taxon>Bacillati</taxon>
        <taxon>Actinomycetota</taxon>
        <taxon>Actinomycetes</taxon>
        <taxon>Micromonosporales</taxon>
        <taxon>Micromonosporaceae</taxon>
        <taxon>Actinoplanes</taxon>
    </lineage>
</organism>
<dbReference type="HOGENOM" id="CLU_027853_4_0_11"/>
<dbReference type="OrthoDB" id="180193at2"/>
<accession>U5W5N4</accession>
<dbReference type="PATRIC" id="fig|1246995.3.peg.6328"/>
<dbReference type="eggNOG" id="COG2141">
    <property type="taxonomic scope" value="Bacteria"/>
</dbReference>
<dbReference type="PANTHER" id="PTHR43244">
    <property type="match status" value="1"/>
</dbReference>
<gene>
    <name evidence="3" type="ORF">AFR_31265</name>
</gene>
<proteinExistence type="predicted"/>
<evidence type="ECO:0000259" key="2">
    <source>
        <dbReference type="Pfam" id="PF00296"/>
    </source>
</evidence>
<evidence type="ECO:0000313" key="3">
    <source>
        <dbReference type="EMBL" id="AGZ44513.1"/>
    </source>
</evidence>
<evidence type="ECO:0000313" key="4">
    <source>
        <dbReference type="Proteomes" id="UP000017746"/>
    </source>
</evidence>
<dbReference type="Pfam" id="PF00296">
    <property type="entry name" value="Bac_luciferase"/>
    <property type="match status" value="1"/>
</dbReference>
<evidence type="ECO:0000256" key="1">
    <source>
        <dbReference type="ARBA" id="ARBA00023002"/>
    </source>
</evidence>
<reference evidence="3 4" key="1">
    <citation type="journal article" date="2014" name="J. Biotechnol.">
        <title>Complete genome sequence of the actinobacterium Actinoplanes friuliensis HAG 010964, producer of the lipopeptide antibiotic friulimycin.</title>
        <authorList>
            <person name="Ruckert C."/>
            <person name="Szczepanowski R."/>
            <person name="Albersmeier A."/>
            <person name="Goesmann A."/>
            <person name="Fischer N."/>
            <person name="Steinkamper A."/>
            <person name="Puhler A."/>
            <person name="Biener R."/>
            <person name="Schwartz D."/>
            <person name="Kalinowski J."/>
        </authorList>
    </citation>
    <scope>NUCLEOTIDE SEQUENCE [LARGE SCALE GENOMIC DNA]</scope>
    <source>
        <strain evidence="3 4">DSM 7358</strain>
    </source>
</reference>
<dbReference type="InterPro" id="IPR019945">
    <property type="entry name" value="F420_G6P_DH-rel"/>
</dbReference>
<dbReference type="InterPro" id="IPR050564">
    <property type="entry name" value="F420-G6PD/mer"/>
</dbReference>
<keyword evidence="1" id="KW-0560">Oxidoreductase</keyword>
<dbReference type="KEGG" id="afs:AFR_31265"/>
<sequence length="316" mass="34186">MRIGYFLSSEEYTPAELLEQAKGAERAGFSGLWISDHYHPWVDAQGQSAFVWSTIGALSQVCSLPITTAVTCPTVRIHPAVIAQAAATSAVLTGGKFRLGLGTGEALNEHIFGDAWPEADVRLEMLEEAVEIMRELWKGGVVSHRGKHYTVENARVYTLPEKPVEILISGFGPKATSVAARIGEGYVSTMPDGDLVRQFRSTGGGDRTCQAGFKAAFAATEEEGARIAYEKWPNAGVPGELSQVLPSPKHFEQAAQLVTQDQVKEAFVCGNDPAAHLEMIEKYAAAGFDEVYVANTGPNWQGLFDLYAEHVLPKTS</sequence>
<dbReference type="InterPro" id="IPR036661">
    <property type="entry name" value="Luciferase-like_sf"/>
</dbReference>
<keyword evidence="3" id="KW-0503">Monooxygenase</keyword>
<dbReference type="NCBIfam" id="TIGR03557">
    <property type="entry name" value="F420_G6P_family"/>
    <property type="match status" value="1"/>
</dbReference>
<dbReference type="GO" id="GO:0004497">
    <property type="term" value="F:monooxygenase activity"/>
    <property type="evidence" value="ECO:0007669"/>
    <property type="project" value="UniProtKB-KW"/>
</dbReference>
<dbReference type="EMBL" id="CP006272">
    <property type="protein sequence ID" value="AGZ44513.1"/>
    <property type="molecule type" value="Genomic_DNA"/>
</dbReference>
<dbReference type="PANTHER" id="PTHR43244:SF1">
    <property type="entry name" value="5,10-METHYLENETETRAHYDROMETHANOPTERIN REDUCTASE"/>
    <property type="match status" value="1"/>
</dbReference>
<dbReference type="Gene3D" id="3.20.20.30">
    <property type="entry name" value="Luciferase-like domain"/>
    <property type="match status" value="1"/>
</dbReference>
<dbReference type="Proteomes" id="UP000017746">
    <property type="component" value="Chromosome"/>
</dbReference>
<dbReference type="AlphaFoldDB" id="U5W5N4"/>
<dbReference type="RefSeq" id="WP_023560846.1">
    <property type="nucleotide sequence ID" value="NC_022657.1"/>
</dbReference>
<dbReference type="SUPFAM" id="SSF51679">
    <property type="entry name" value="Bacterial luciferase-like"/>
    <property type="match status" value="1"/>
</dbReference>
<dbReference type="GO" id="GO:0016705">
    <property type="term" value="F:oxidoreductase activity, acting on paired donors, with incorporation or reduction of molecular oxygen"/>
    <property type="evidence" value="ECO:0007669"/>
    <property type="project" value="InterPro"/>
</dbReference>
<dbReference type="CDD" id="cd01097">
    <property type="entry name" value="Tetrahydromethanopterin_reductase"/>
    <property type="match status" value="1"/>
</dbReference>